<dbReference type="Pfam" id="PF11823">
    <property type="entry name" value="Se_S_carrier"/>
    <property type="match status" value="1"/>
</dbReference>
<dbReference type="STRING" id="1413210.U472_07170"/>
<protein>
    <recommendedName>
        <fullName evidence="1">Putative Se/S carrier protein-like domain-containing protein</fullName>
    </recommendedName>
</protein>
<dbReference type="RefSeq" id="WP_097017255.1">
    <property type="nucleotide sequence ID" value="NZ_OBDZ01000007.1"/>
</dbReference>
<sequence length="88" mass="10057">MGLNNEYNLLVFNSTHHALAAEGILQKQGYKIMMVPVLAEITADCGMAIRVNTKDNPLEILRENKIEIAGYYQVIKDKLEKRIIRLKK</sequence>
<name>A0A285GGB0_9FIRM</name>
<reference evidence="3" key="1">
    <citation type="submission" date="2017-09" db="EMBL/GenBank/DDBJ databases">
        <authorList>
            <person name="Varghese N."/>
            <person name="Submissions S."/>
        </authorList>
    </citation>
    <scope>NUCLEOTIDE SEQUENCE [LARGE SCALE GENOMIC DNA]</scope>
    <source>
        <strain evidence="3">MSL47</strain>
    </source>
</reference>
<dbReference type="InterPro" id="IPR021778">
    <property type="entry name" value="Se/S_carrier-like"/>
</dbReference>
<evidence type="ECO:0000313" key="2">
    <source>
        <dbReference type="EMBL" id="SNY22468.1"/>
    </source>
</evidence>
<accession>A0A285GGB0</accession>
<dbReference type="Proteomes" id="UP000219573">
    <property type="component" value="Unassembled WGS sequence"/>
</dbReference>
<evidence type="ECO:0000259" key="1">
    <source>
        <dbReference type="Pfam" id="PF11823"/>
    </source>
</evidence>
<keyword evidence="3" id="KW-1185">Reference proteome</keyword>
<gene>
    <name evidence="2" type="ORF">SAMN06265827_10767</name>
</gene>
<dbReference type="EMBL" id="OBDZ01000007">
    <property type="protein sequence ID" value="SNY22468.1"/>
    <property type="molecule type" value="Genomic_DNA"/>
</dbReference>
<dbReference type="OrthoDB" id="3192849at2"/>
<proteinExistence type="predicted"/>
<evidence type="ECO:0000313" key="3">
    <source>
        <dbReference type="Proteomes" id="UP000219573"/>
    </source>
</evidence>
<feature type="domain" description="Putative Se/S carrier protein-like" evidence="1">
    <location>
        <begin position="8"/>
        <end position="73"/>
    </location>
</feature>
<dbReference type="AlphaFoldDB" id="A0A285GGB0"/>
<organism evidence="2 3">
    <name type="scientific">Orenia metallireducens</name>
    <dbReference type="NCBI Taxonomy" id="1413210"/>
    <lineage>
        <taxon>Bacteria</taxon>
        <taxon>Bacillati</taxon>
        <taxon>Bacillota</taxon>
        <taxon>Clostridia</taxon>
        <taxon>Halanaerobiales</taxon>
        <taxon>Halobacteroidaceae</taxon>
        <taxon>Orenia</taxon>
    </lineage>
</organism>